<keyword evidence="3" id="KW-1185">Reference proteome</keyword>
<comment type="caution">
    <text evidence="2">The sequence shown here is derived from an EMBL/GenBank/DDBJ whole genome shotgun (WGS) entry which is preliminary data.</text>
</comment>
<dbReference type="RefSeq" id="WP_094474674.1">
    <property type="nucleotide sequence ID" value="NZ_NOXT01000121.1"/>
</dbReference>
<feature type="region of interest" description="Disordered" evidence="1">
    <location>
        <begin position="86"/>
        <end position="110"/>
    </location>
</feature>
<evidence type="ECO:0008006" key="4">
    <source>
        <dbReference type="Google" id="ProtNLM"/>
    </source>
</evidence>
<accession>A0A255YAR8</accession>
<protein>
    <recommendedName>
        <fullName evidence="4">GIY-YIG domain-containing protein</fullName>
    </recommendedName>
</protein>
<dbReference type="OrthoDB" id="7270972at2"/>
<dbReference type="SUPFAM" id="SSF82771">
    <property type="entry name" value="GIY-YIG endonuclease"/>
    <property type="match status" value="1"/>
</dbReference>
<evidence type="ECO:0000313" key="2">
    <source>
        <dbReference type="EMBL" id="OYQ25725.1"/>
    </source>
</evidence>
<dbReference type="InterPro" id="IPR035901">
    <property type="entry name" value="GIY-YIG_endonuc_sf"/>
</dbReference>
<dbReference type="Gene3D" id="3.40.1440.10">
    <property type="entry name" value="GIY-YIG endonuclease"/>
    <property type="match status" value="1"/>
</dbReference>
<evidence type="ECO:0000313" key="3">
    <source>
        <dbReference type="Proteomes" id="UP000216991"/>
    </source>
</evidence>
<organism evidence="2 3">
    <name type="scientific">Sandarakinorhabdus cyanobacteriorum</name>
    <dbReference type="NCBI Taxonomy" id="1981098"/>
    <lineage>
        <taxon>Bacteria</taxon>
        <taxon>Pseudomonadati</taxon>
        <taxon>Pseudomonadota</taxon>
        <taxon>Alphaproteobacteria</taxon>
        <taxon>Sphingomonadales</taxon>
        <taxon>Sphingosinicellaceae</taxon>
        <taxon>Sandarakinorhabdus</taxon>
    </lineage>
</organism>
<sequence length="110" mass="12292">MTQDRKAAIAAYKERKATPGIYLIRCTASGEAWVGSAPDLATIQNRHWFSLRQGGHTQPSLQKAWARHGEATFRFEIVETFAEPDSAPASHSALRDRVRHWADQHGAKPI</sequence>
<feature type="compositionally biased region" description="Basic and acidic residues" evidence="1">
    <location>
        <begin position="93"/>
        <end position="110"/>
    </location>
</feature>
<dbReference type="AlphaFoldDB" id="A0A255YAR8"/>
<reference evidence="2 3" key="1">
    <citation type="submission" date="2017-07" db="EMBL/GenBank/DDBJ databases">
        <title>Sandarakinorhabdus cyanobacteriorum sp. nov., a novel bacterium isolated from cyanobacterial aggregates in a eutrophic lake.</title>
        <authorList>
            <person name="Cai H."/>
        </authorList>
    </citation>
    <scope>NUCLEOTIDE SEQUENCE [LARGE SCALE GENOMIC DNA]</scope>
    <source>
        <strain evidence="2 3">TH057</strain>
    </source>
</reference>
<dbReference type="CDD" id="cd10451">
    <property type="entry name" value="GIY-YIG_LuxR_like"/>
    <property type="match status" value="1"/>
</dbReference>
<name>A0A255YAR8_9SPHN</name>
<proteinExistence type="predicted"/>
<dbReference type="Proteomes" id="UP000216991">
    <property type="component" value="Unassembled WGS sequence"/>
</dbReference>
<evidence type="ECO:0000256" key="1">
    <source>
        <dbReference type="SAM" id="MobiDB-lite"/>
    </source>
</evidence>
<dbReference type="EMBL" id="NOXT01000121">
    <property type="protein sequence ID" value="OYQ25725.1"/>
    <property type="molecule type" value="Genomic_DNA"/>
</dbReference>
<gene>
    <name evidence="2" type="ORF">CHU93_13450</name>
</gene>